<dbReference type="GO" id="GO:0016857">
    <property type="term" value="F:racemase and epimerase activity, acting on carbohydrates and derivatives"/>
    <property type="evidence" value="ECO:0007669"/>
    <property type="project" value="InterPro"/>
</dbReference>
<dbReference type="SUPFAM" id="SSF54909">
    <property type="entry name" value="Dimeric alpha+beta barrel"/>
    <property type="match status" value="1"/>
</dbReference>
<evidence type="ECO:0000313" key="1">
    <source>
        <dbReference type="EMBL" id="RKF60344.1"/>
    </source>
</evidence>
<sequence>MWSNHISNLTSPINGSLDAQLNLGVKYQGKQIAQIIKIKPQFVDEFKKVQAQMWPEVVAQFKECCVEDIRSFMTPKLIYFFQHSNMSVLIGLVT</sequence>
<gene>
    <name evidence="1" type="ORF">OnM2_051071</name>
</gene>
<keyword evidence="2" id="KW-1185">Reference proteome</keyword>
<protein>
    <submittedName>
        <fullName evidence="1">Uncharacterized protein</fullName>
    </submittedName>
</protein>
<name>A0A420HSC8_9PEZI</name>
<accession>A0A420HSC8</accession>
<dbReference type="OrthoDB" id="9981546at2759"/>
<dbReference type="Gene3D" id="3.30.70.100">
    <property type="match status" value="1"/>
</dbReference>
<dbReference type="Pfam" id="PF05336">
    <property type="entry name" value="rhaM"/>
    <property type="match status" value="1"/>
</dbReference>
<dbReference type="AlphaFoldDB" id="A0A420HSC8"/>
<reference evidence="1 2" key="1">
    <citation type="journal article" date="2018" name="BMC Genomics">
        <title>Comparative genome analyses reveal sequence features reflecting distinct modes of host-adaptation between dicot and monocot powdery mildew.</title>
        <authorList>
            <person name="Wu Y."/>
            <person name="Ma X."/>
            <person name="Pan Z."/>
            <person name="Kale S.D."/>
            <person name="Song Y."/>
            <person name="King H."/>
            <person name="Zhang Q."/>
            <person name="Presley C."/>
            <person name="Deng X."/>
            <person name="Wei C.I."/>
            <person name="Xiao S."/>
        </authorList>
    </citation>
    <scope>NUCLEOTIDE SEQUENCE [LARGE SCALE GENOMIC DNA]</scope>
    <source>
        <strain evidence="1">UMSG2</strain>
    </source>
</reference>
<dbReference type="Proteomes" id="UP000286134">
    <property type="component" value="Unassembled WGS sequence"/>
</dbReference>
<dbReference type="InterPro" id="IPR011008">
    <property type="entry name" value="Dimeric_a/b-barrel"/>
</dbReference>
<evidence type="ECO:0000313" key="2">
    <source>
        <dbReference type="Proteomes" id="UP000286134"/>
    </source>
</evidence>
<organism evidence="1 2">
    <name type="scientific">Erysiphe neolycopersici</name>
    <dbReference type="NCBI Taxonomy" id="212602"/>
    <lineage>
        <taxon>Eukaryota</taxon>
        <taxon>Fungi</taxon>
        <taxon>Dikarya</taxon>
        <taxon>Ascomycota</taxon>
        <taxon>Pezizomycotina</taxon>
        <taxon>Leotiomycetes</taxon>
        <taxon>Erysiphales</taxon>
        <taxon>Erysiphaceae</taxon>
        <taxon>Erysiphe</taxon>
    </lineage>
</organism>
<proteinExistence type="predicted"/>
<comment type="caution">
    <text evidence="1">The sequence shown here is derived from an EMBL/GenBank/DDBJ whole genome shotgun (WGS) entry which is preliminary data.</text>
</comment>
<dbReference type="InterPro" id="IPR008000">
    <property type="entry name" value="Rham/fucose_mutarotase"/>
</dbReference>
<dbReference type="EMBL" id="MCFK01005197">
    <property type="protein sequence ID" value="RKF60344.1"/>
    <property type="molecule type" value="Genomic_DNA"/>
</dbReference>